<evidence type="ECO:0000313" key="8">
    <source>
        <dbReference type="EMBL" id="QDT33735.1"/>
    </source>
</evidence>
<keyword evidence="9" id="KW-1185">Reference proteome</keyword>
<dbReference type="GO" id="GO:0005886">
    <property type="term" value="C:plasma membrane"/>
    <property type="evidence" value="ECO:0007669"/>
    <property type="project" value="TreeGrafter"/>
</dbReference>
<dbReference type="InterPro" id="IPR016169">
    <property type="entry name" value="FAD-bd_PCMH_sub2"/>
</dbReference>
<dbReference type="SUPFAM" id="SSF56176">
    <property type="entry name" value="FAD-binding/transporter-associated domain-like"/>
    <property type="match status" value="1"/>
</dbReference>
<feature type="transmembrane region" description="Helical" evidence="5">
    <location>
        <begin position="12"/>
        <end position="38"/>
    </location>
</feature>
<keyword evidence="2 3" id="KW-0129">CBS domain</keyword>
<dbReference type="Pfam" id="PF03471">
    <property type="entry name" value="CorC_HlyC"/>
    <property type="match status" value="1"/>
</dbReference>
<evidence type="ECO:0000313" key="9">
    <source>
        <dbReference type="Proteomes" id="UP000315724"/>
    </source>
</evidence>
<evidence type="ECO:0000256" key="3">
    <source>
        <dbReference type="PROSITE-ProRule" id="PRU00703"/>
    </source>
</evidence>
<feature type="transmembrane region" description="Helical" evidence="5">
    <location>
        <begin position="66"/>
        <end position="87"/>
    </location>
</feature>
<evidence type="ECO:0000256" key="1">
    <source>
        <dbReference type="ARBA" id="ARBA00022737"/>
    </source>
</evidence>
<evidence type="ECO:0000259" key="6">
    <source>
        <dbReference type="PROSITE" id="PS51371"/>
    </source>
</evidence>
<dbReference type="Pfam" id="PF01595">
    <property type="entry name" value="CNNM"/>
    <property type="match status" value="1"/>
</dbReference>
<dbReference type="PROSITE" id="PS51371">
    <property type="entry name" value="CBS"/>
    <property type="match status" value="1"/>
</dbReference>
<dbReference type="InterPro" id="IPR002550">
    <property type="entry name" value="CNNM"/>
</dbReference>
<dbReference type="Gene3D" id="3.30.465.10">
    <property type="match status" value="1"/>
</dbReference>
<evidence type="ECO:0008006" key="10">
    <source>
        <dbReference type="Google" id="ProtNLM"/>
    </source>
</evidence>
<evidence type="ECO:0000256" key="4">
    <source>
        <dbReference type="PROSITE-ProRule" id="PRU01193"/>
    </source>
</evidence>
<dbReference type="InterPro" id="IPR036318">
    <property type="entry name" value="FAD-bd_PCMH-like_sf"/>
</dbReference>
<reference evidence="8 9" key="1">
    <citation type="submission" date="2019-02" db="EMBL/GenBank/DDBJ databases">
        <title>Deep-cultivation of Planctomycetes and their phenomic and genomic characterization uncovers novel biology.</title>
        <authorList>
            <person name="Wiegand S."/>
            <person name="Jogler M."/>
            <person name="Boedeker C."/>
            <person name="Pinto D."/>
            <person name="Vollmers J."/>
            <person name="Rivas-Marin E."/>
            <person name="Kohn T."/>
            <person name="Peeters S.H."/>
            <person name="Heuer A."/>
            <person name="Rast P."/>
            <person name="Oberbeckmann S."/>
            <person name="Bunk B."/>
            <person name="Jeske O."/>
            <person name="Meyerdierks A."/>
            <person name="Storesund J.E."/>
            <person name="Kallscheuer N."/>
            <person name="Luecker S."/>
            <person name="Lage O.M."/>
            <person name="Pohl T."/>
            <person name="Merkel B.J."/>
            <person name="Hornburger P."/>
            <person name="Mueller R.-W."/>
            <person name="Bruemmer F."/>
            <person name="Labrenz M."/>
            <person name="Spormann A.M."/>
            <person name="Op den Camp H."/>
            <person name="Overmann J."/>
            <person name="Amann R."/>
            <person name="Jetten M.S.M."/>
            <person name="Mascher T."/>
            <person name="Medema M.H."/>
            <person name="Devos D.P."/>
            <person name="Kaster A.-K."/>
            <person name="Ovreas L."/>
            <person name="Rohde M."/>
            <person name="Galperin M.Y."/>
            <person name="Jogler C."/>
        </authorList>
    </citation>
    <scope>NUCLEOTIDE SEQUENCE [LARGE SCALE GENOMIC DNA]</scope>
    <source>
        <strain evidence="8 9">Mal48</strain>
    </source>
</reference>
<feature type="transmembrane region" description="Helical" evidence="5">
    <location>
        <begin position="99"/>
        <end position="119"/>
    </location>
</feature>
<proteinExistence type="predicted"/>
<evidence type="ECO:0000259" key="7">
    <source>
        <dbReference type="PROSITE" id="PS51846"/>
    </source>
</evidence>
<dbReference type="InterPro" id="IPR046342">
    <property type="entry name" value="CBS_dom_sf"/>
</dbReference>
<sequence length="433" mass="48266">MNELFATVSVWLPGALLMSMLILASAFFSGSETALFYLSREELRRLHSGGSSARQAAKLMRQPDQLLTVVLFWNLVINLSYFSISLVTAKRLVEAGAPTMAGAFSLLSLLVMILFGEVAPKSLAVLFRRTIAVWASWPLSGAVRVLAPILPVLGATTRGLRRAMWPQLKAEHYLELDDIERAIETSELGSELVQLEQKILGRILHLSEMTAEELMRPRGTYEIYQSPITIEDIHNHSRMPAYLLIGGEDRDTISSAIPLDEISSLPERDLEAMAEPVTYVPWCATAAESLGQLRSQLISIAVVINEYGESIGVMTEDDILDTLLDPESSRAKRLLDREPVRRRKDGKIIAEGVTTLRYLSQWLNIDFEPDEDRLLTIVALMHESLERFPEVGDESVWEGLHFRVIKEGGPGEPILVEVAKHIPATDDESNSSY</sequence>
<feature type="domain" description="CNNM transmembrane" evidence="7">
    <location>
        <begin position="7"/>
        <end position="196"/>
    </location>
</feature>
<dbReference type="SUPFAM" id="SSF54631">
    <property type="entry name" value="CBS-domain pair"/>
    <property type="match status" value="1"/>
</dbReference>
<evidence type="ECO:0000256" key="5">
    <source>
        <dbReference type="SAM" id="Phobius"/>
    </source>
</evidence>
<dbReference type="GO" id="GO:0050660">
    <property type="term" value="F:flavin adenine dinucleotide binding"/>
    <property type="evidence" value="ECO:0007669"/>
    <property type="project" value="InterPro"/>
</dbReference>
<name>A0A517QQ30_9PLAN</name>
<dbReference type="Proteomes" id="UP000315724">
    <property type="component" value="Chromosome"/>
</dbReference>
<dbReference type="PROSITE" id="PS51846">
    <property type="entry name" value="CNNM"/>
    <property type="match status" value="1"/>
</dbReference>
<dbReference type="PANTHER" id="PTHR22777">
    <property type="entry name" value="HEMOLYSIN-RELATED"/>
    <property type="match status" value="1"/>
</dbReference>
<gene>
    <name evidence="8" type="ORF">Mal48_29900</name>
</gene>
<organism evidence="8 9">
    <name type="scientific">Thalassoglobus polymorphus</name>
    <dbReference type="NCBI Taxonomy" id="2527994"/>
    <lineage>
        <taxon>Bacteria</taxon>
        <taxon>Pseudomonadati</taxon>
        <taxon>Planctomycetota</taxon>
        <taxon>Planctomycetia</taxon>
        <taxon>Planctomycetales</taxon>
        <taxon>Planctomycetaceae</taxon>
        <taxon>Thalassoglobus</taxon>
    </lineage>
</organism>
<dbReference type="EMBL" id="CP036267">
    <property type="protein sequence ID" value="QDT33735.1"/>
    <property type="molecule type" value="Genomic_DNA"/>
</dbReference>
<keyword evidence="4 5" id="KW-1133">Transmembrane helix</keyword>
<dbReference type="AlphaFoldDB" id="A0A517QQ30"/>
<accession>A0A517QQ30</accession>
<feature type="domain" description="CBS" evidence="6">
    <location>
        <begin position="273"/>
        <end position="329"/>
    </location>
</feature>
<dbReference type="Gene3D" id="3.10.580.10">
    <property type="entry name" value="CBS-domain"/>
    <property type="match status" value="1"/>
</dbReference>
<keyword evidence="4 5" id="KW-0472">Membrane</keyword>
<dbReference type="RefSeq" id="WP_145200522.1">
    <property type="nucleotide sequence ID" value="NZ_CP036267.1"/>
</dbReference>
<evidence type="ECO:0000256" key="2">
    <source>
        <dbReference type="ARBA" id="ARBA00023122"/>
    </source>
</evidence>
<protein>
    <recommendedName>
        <fullName evidence="10">Magnesium and cobalt efflux protein CorC</fullName>
    </recommendedName>
</protein>
<dbReference type="PANTHER" id="PTHR22777:SF17">
    <property type="entry name" value="UPF0053 PROTEIN SLL0260"/>
    <property type="match status" value="1"/>
</dbReference>
<dbReference type="InterPro" id="IPR005170">
    <property type="entry name" value="Transptr-assoc_dom"/>
</dbReference>
<keyword evidence="4 5" id="KW-0812">Transmembrane</keyword>
<dbReference type="SMART" id="SM01091">
    <property type="entry name" value="CorC_HlyC"/>
    <property type="match status" value="1"/>
</dbReference>
<keyword evidence="1" id="KW-0677">Repeat</keyword>
<feature type="transmembrane region" description="Helical" evidence="5">
    <location>
        <begin position="131"/>
        <end position="153"/>
    </location>
</feature>
<dbReference type="InterPro" id="IPR000644">
    <property type="entry name" value="CBS_dom"/>
</dbReference>
<dbReference type="OrthoDB" id="235333at2"/>
<dbReference type="KEGG" id="tpol:Mal48_29900"/>